<dbReference type="PANTHER" id="PTHR43370">
    <property type="entry name" value="SUGAR ABC TRANSPORTER INTEGRAL MEMBRANE PROTEIN-RELATED"/>
    <property type="match status" value="1"/>
</dbReference>
<dbReference type="OrthoDB" id="9792579at2"/>
<gene>
    <name evidence="7" type="ORF">B1s21160_00960</name>
</gene>
<dbReference type="InterPro" id="IPR001851">
    <property type="entry name" value="ABC_transp_permease"/>
</dbReference>
<dbReference type="AlphaFoldDB" id="A0A249K822"/>
<dbReference type="Proteomes" id="UP000217171">
    <property type="component" value="Chromosome"/>
</dbReference>
<evidence type="ECO:0000256" key="5">
    <source>
        <dbReference type="ARBA" id="ARBA00023136"/>
    </source>
</evidence>
<organism evidence="7 8">
    <name type="scientific">Candidatus Nanopelagicus hibericus</name>
    <dbReference type="NCBI Taxonomy" id="1884915"/>
    <lineage>
        <taxon>Bacteria</taxon>
        <taxon>Bacillati</taxon>
        <taxon>Actinomycetota</taxon>
        <taxon>Actinomycetes</taxon>
        <taxon>Candidatus Nanopelagicales</taxon>
        <taxon>Candidatus Nanopelagicaceae</taxon>
        <taxon>Candidatus Nanopelagicus</taxon>
    </lineage>
</organism>
<feature type="transmembrane region" description="Helical" evidence="6">
    <location>
        <begin position="385"/>
        <end position="405"/>
    </location>
</feature>
<dbReference type="EMBL" id="CP016771">
    <property type="protein sequence ID" value="ASY12940.1"/>
    <property type="molecule type" value="Genomic_DNA"/>
</dbReference>
<evidence type="ECO:0000313" key="8">
    <source>
        <dbReference type="Proteomes" id="UP000217171"/>
    </source>
</evidence>
<feature type="transmembrane region" description="Helical" evidence="6">
    <location>
        <begin position="329"/>
        <end position="348"/>
    </location>
</feature>
<feature type="transmembrane region" description="Helical" evidence="6">
    <location>
        <begin position="252"/>
        <end position="274"/>
    </location>
</feature>
<feature type="transmembrane region" description="Helical" evidence="6">
    <location>
        <begin position="86"/>
        <end position="108"/>
    </location>
</feature>
<feature type="transmembrane region" description="Helical" evidence="6">
    <location>
        <begin position="114"/>
        <end position="131"/>
    </location>
</feature>
<feature type="transmembrane region" description="Helical" evidence="6">
    <location>
        <begin position="199"/>
        <end position="218"/>
    </location>
</feature>
<accession>A0A249K822</accession>
<feature type="transmembrane region" description="Helical" evidence="6">
    <location>
        <begin position="61"/>
        <end position="79"/>
    </location>
</feature>
<dbReference type="Pfam" id="PF02653">
    <property type="entry name" value="BPD_transp_2"/>
    <property type="match status" value="1"/>
</dbReference>
<reference evidence="7 8" key="1">
    <citation type="submission" date="2016-07" db="EMBL/GenBank/DDBJ databases">
        <title>High microdiversification within the ubiquitous acI lineage of Actinobacteria.</title>
        <authorList>
            <person name="Neuenschwander S.M."/>
            <person name="Salcher M."/>
            <person name="Ghai R."/>
            <person name="Pernthaler J."/>
        </authorList>
    </citation>
    <scope>NUCLEOTIDE SEQUENCE [LARGE SCALE GENOMIC DNA]</scope>
    <source>
        <strain evidence="7">MMS-21-160</strain>
    </source>
</reference>
<keyword evidence="4 6" id="KW-1133">Transmembrane helix</keyword>
<dbReference type="GO" id="GO:0022857">
    <property type="term" value="F:transmembrane transporter activity"/>
    <property type="evidence" value="ECO:0007669"/>
    <property type="project" value="InterPro"/>
</dbReference>
<keyword evidence="3 6" id="KW-0812">Transmembrane</keyword>
<keyword evidence="7" id="KW-0813">Transport</keyword>
<evidence type="ECO:0000256" key="3">
    <source>
        <dbReference type="ARBA" id="ARBA00022692"/>
    </source>
</evidence>
<dbReference type="PANTHER" id="PTHR43370:SF1">
    <property type="entry name" value="GUANOSINE ABC TRANSPORTER PERMEASE PROTEIN NUPQ"/>
    <property type="match status" value="1"/>
</dbReference>
<evidence type="ECO:0000313" key="7">
    <source>
        <dbReference type="EMBL" id="ASY12940.1"/>
    </source>
</evidence>
<protein>
    <submittedName>
        <fullName evidence="7">Simple sugar transport system permease protein</fullName>
    </submittedName>
</protein>
<dbReference type="KEGG" id="nhi:B1s21160_00960"/>
<feature type="transmembrane region" description="Helical" evidence="6">
    <location>
        <begin position="170"/>
        <end position="192"/>
    </location>
</feature>
<proteinExistence type="predicted"/>
<keyword evidence="7" id="KW-0762">Sugar transport</keyword>
<evidence type="ECO:0000256" key="6">
    <source>
        <dbReference type="SAM" id="Phobius"/>
    </source>
</evidence>
<feature type="transmembrane region" description="Helical" evidence="6">
    <location>
        <begin position="143"/>
        <end position="164"/>
    </location>
</feature>
<keyword evidence="5 6" id="KW-0472">Membrane</keyword>
<evidence type="ECO:0000256" key="1">
    <source>
        <dbReference type="ARBA" id="ARBA00004651"/>
    </source>
</evidence>
<feature type="transmembrane region" description="Helical" evidence="6">
    <location>
        <begin position="12"/>
        <end position="31"/>
    </location>
</feature>
<keyword evidence="8" id="KW-1185">Reference proteome</keyword>
<evidence type="ECO:0000256" key="2">
    <source>
        <dbReference type="ARBA" id="ARBA00022475"/>
    </source>
</evidence>
<evidence type="ECO:0000256" key="4">
    <source>
        <dbReference type="ARBA" id="ARBA00022989"/>
    </source>
</evidence>
<comment type="subcellular location">
    <subcellularLocation>
        <location evidence="1">Cell membrane</location>
        <topology evidence="1">Multi-pass membrane protein</topology>
    </subcellularLocation>
</comment>
<feature type="transmembrane region" description="Helical" evidence="6">
    <location>
        <begin position="355"/>
        <end position="379"/>
    </location>
</feature>
<feature type="transmembrane region" description="Helical" evidence="6">
    <location>
        <begin position="304"/>
        <end position="323"/>
    </location>
</feature>
<dbReference type="CDD" id="cd06580">
    <property type="entry name" value="TM_PBP1_transp_TpRbsC_like"/>
    <property type="match status" value="1"/>
</dbReference>
<dbReference type="GO" id="GO:0005886">
    <property type="term" value="C:plasma membrane"/>
    <property type="evidence" value="ECO:0007669"/>
    <property type="project" value="UniProtKB-SubCell"/>
</dbReference>
<dbReference type="RefSeq" id="WP_095672041.1">
    <property type="nucleotide sequence ID" value="NZ_CP016771.1"/>
</dbReference>
<name>A0A249K822_9ACTN</name>
<keyword evidence="2" id="KW-1003">Cell membrane</keyword>
<sequence length="418" mass="44795">MTNLTAQARRQVRGLITMGVITLFSFYTFYFNSDKTEPITFGFIVGNEWALLKEWVVASKTGAGIFIICSTFGILIGYLEFKAKRTLTFSSLIFGFGFVMSFLCWAASGKFIPFTGLLQGSLMLSIPLIFGSMSGLLCEKSGVINIAIEGQLLAAAFVSGIVASLTQSTIWGLVAAPFAGALISLLLAIFAIKYAVDQVIIGFVINVLVIGFTGFIYSELLVEYEDKWNSGPSFASIEIPLLSKIPIIGPVLFNQTIIVYFMYIIVIAIQIALFKSKWGLRTRAVGEMPVAADSVGINVNKLRFFNVMLAGFVAGIGGAYFTIGSVGSFTKQMTAGAGFIALAGLIFGKWSPRGAVIAALFFGFADNLQGTLTIIGLAIPSEFMLMVPYIATIIAVSGVVGRVRAPAADGIPYSRGNK</sequence>